<dbReference type="STRING" id="258515.SAMN05192585_11247"/>
<dbReference type="EMBL" id="FNID01000012">
    <property type="protein sequence ID" value="SDN14801.1"/>
    <property type="molecule type" value="Genomic_DNA"/>
</dbReference>
<accession>A0A1G9Z232</accession>
<evidence type="ECO:0000313" key="1">
    <source>
        <dbReference type="EMBL" id="SDN14801.1"/>
    </source>
</evidence>
<proteinExistence type="predicted"/>
<sequence length="39" mass="4429">MFIIFLTIIYADDTMREEGEVSLPFPLGFSPFPFVAFAV</sequence>
<dbReference type="Proteomes" id="UP000199182">
    <property type="component" value="Unassembled WGS sequence"/>
</dbReference>
<organism evidence="1 2">
    <name type="scientific">Acetanaerobacterium elongatum</name>
    <dbReference type="NCBI Taxonomy" id="258515"/>
    <lineage>
        <taxon>Bacteria</taxon>
        <taxon>Bacillati</taxon>
        <taxon>Bacillota</taxon>
        <taxon>Clostridia</taxon>
        <taxon>Eubacteriales</taxon>
        <taxon>Oscillospiraceae</taxon>
        <taxon>Acetanaerobacterium</taxon>
    </lineage>
</organism>
<protein>
    <submittedName>
        <fullName evidence="1">Uncharacterized protein</fullName>
    </submittedName>
</protein>
<dbReference type="AlphaFoldDB" id="A0A1G9Z232"/>
<gene>
    <name evidence="1" type="ORF">SAMN05192585_11247</name>
</gene>
<reference evidence="1 2" key="1">
    <citation type="submission" date="2016-10" db="EMBL/GenBank/DDBJ databases">
        <authorList>
            <person name="de Groot N.N."/>
        </authorList>
    </citation>
    <scope>NUCLEOTIDE SEQUENCE [LARGE SCALE GENOMIC DNA]</scope>
    <source>
        <strain evidence="1 2">CGMCC 1.5012</strain>
    </source>
</reference>
<name>A0A1G9Z232_9FIRM</name>
<evidence type="ECO:0000313" key="2">
    <source>
        <dbReference type="Proteomes" id="UP000199182"/>
    </source>
</evidence>
<keyword evidence="2" id="KW-1185">Reference proteome</keyword>